<evidence type="ECO:0000256" key="1">
    <source>
        <dbReference type="SAM" id="MobiDB-lite"/>
    </source>
</evidence>
<dbReference type="PANTHER" id="PTHR33112">
    <property type="entry name" value="DOMAIN PROTEIN, PUTATIVE-RELATED"/>
    <property type="match status" value="1"/>
</dbReference>
<name>A0A9P0EPI8_9HYPO</name>
<feature type="region of interest" description="Disordered" evidence="1">
    <location>
        <begin position="26"/>
        <end position="48"/>
    </location>
</feature>
<dbReference type="OrthoDB" id="5362512at2759"/>
<dbReference type="Pfam" id="PF06985">
    <property type="entry name" value="HET"/>
    <property type="match status" value="1"/>
</dbReference>
<sequence>MAAPGPDRETDVLCPRCMSMFSGQQNVLSTSDPDSNGPPPTHHPSVSSFEGAVRSGCVLCYRLLRALQKAGCGNLRLFDEEAGFSHWTLVRRRDGELSFSIFVSFPKSAPYMYRGTKRRWFTLYQSAISSEGYDGPTKRILADYGTTTASEASWDQATSWYNQCRNHHQTCNAAKGQSSFLPTRLLELSSNRKQIKLVTGEKRVCREYATLSHRWGGSDIICLRTDNLAQFQEEIDVDDLPQTFKDAVEVARKLGIFYLWIDSLCIVQDDLTDWHTESALMGEVYNNGVLNIMATACKNSHQGLYRERDPRELDHCSFKSSWTGIEEKHLTILDSDLWEMLIKQAPLNERGWVLQERTLAPRTLHFAENQLAWECHTMEACEMYPDGLPGVLENLSSRVKLIDPDAYRQWLSTWRKYDPTRHVAYDVWARIVRLYSGTQLTKEADRLVAISGLAKRMRSILNDEYLAGLWARHLPYQLVWYIPSIRNVGGKGDRVENYRAPSWSWASMEGEVIMPMIARATKAESLIEIEEAKITPLSSIDDTAEVIDGHIRLKGHLFKADVLDRDADARRRLRFRVDNKVIGGRIQMEERIKHTSVFILPIYRESGRLGQSLIYSLILNPAEGRPKGWYSRIGVMTTWSGERDDEAWTYISEQLEDRTLRDKSLGLEVSFGTIILI</sequence>
<dbReference type="PANTHER" id="PTHR33112:SF10">
    <property type="entry name" value="TOL"/>
    <property type="match status" value="1"/>
</dbReference>
<dbReference type="EMBL" id="CABFOC020000063">
    <property type="protein sequence ID" value="CAH0056199.1"/>
    <property type="molecule type" value="Genomic_DNA"/>
</dbReference>
<reference evidence="4" key="1">
    <citation type="submission" date="2019-06" db="EMBL/GenBank/DDBJ databases">
        <authorList>
            <person name="Broberg M."/>
        </authorList>
    </citation>
    <scope>NUCLEOTIDE SEQUENCE [LARGE SCALE GENOMIC DNA]</scope>
</reference>
<evidence type="ECO:0000259" key="2">
    <source>
        <dbReference type="Pfam" id="PF06985"/>
    </source>
</evidence>
<organism evidence="3 4">
    <name type="scientific">Clonostachys solani</name>
    <dbReference type="NCBI Taxonomy" id="160281"/>
    <lineage>
        <taxon>Eukaryota</taxon>
        <taxon>Fungi</taxon>
        <taxon>Dikarya</taxon>
        <taxon>Ascomycota</taxon>
        <taxon>Pezizomycotina</taxon>
        <taxon>Sordariomycetes</taxon>
        <taxon>Hypocreomycetidae</taxon>
        <taxon>Hypocreales</taxon>
        <taxon>Bionectriaceae</taxon>
        <taxon>Clonostachys</taxon>
    </lineage>
</organism>
<accession>A0A9P0EPI8</accession>
<evidence type="ECO:0000313" key="4">
    <source>
        <dbReference type="Proteomes" id="UP000775872"/>
    </source>
</evidence>
<evidence type="ECO:0000313" key="3">
    <source>
        <dbReference type="EMBL" id="CAH0056199.1"/>
    </source>
</evidence>
<comment type="caution">
    <text evidence="3">The sequence shown here is derived from an EMBL/GenBank/DDBJ whole genome shotgun (WGS) entry which is preliminary data.</text>
</comment>
<reference evidence="3 4" key="2">
    <citation type="submission" date="2021-10" db="EMBL/GenBank/DDBJ databases">
        <authorList>
            <person name="Piombo E."/>
        </authorList>
    </citation>
    <scope>NUCLEOTIDE SEQUENCE [LARGE SCALE GENOMIC DNA]</scope>
</reference>
<gene>
    <name evidence="3" type="ORF">CSOL1703_00006136</name>
</gene>
<keyword evidence="4" id="KW-1185">Reference proteome</keyword>
<protein>
    <recommendedName>
        <fullName evidence="2">Heterokaryon incompatibility domain-containing protein</fullName>
    </recommendedName>
</protein>
<dbReference type="AlphaFoldDB" id="A0A9P0EPI8"/>
<dbReference type="InterPro" id="IPR010730">
    <property type="entry name" value="HET"/>
</dbReference>
<feature type="domain" description="Heterokaryon incompatibility" evidence="2">
    <location>
        <begin position="208"/>
        <end position="356"/>
    </location>
</feature>
<dbReference type="Proteomes" id="UP000775872">
    <property type="component" value="Unassembled WGS sequence"/>
</dbReference>
<proteinExistence type="predicted"/>